<reference evidence="2 3" key="1">
    <citation type="submission" date="2017-12" db="EMBL/GenBank/DDBJ databases">
        <authorList>
            <person name="Pombert J.-F."/>
            <person name="Haag K.L."/>
            <person name="Ebert D."/>
        </authorList>
    </citation>
    <scope>NUCLEOTIDE SEQUENCE [LARGE SCALE GENOMIC DNA]</scope>
    <source>
        <strain evidence="2">IL-G-3</strain>
    </source>
</reference>
<evidence type="ECO:0000313" key="3">
    <source>
        <dbReference type="Proteomes" id="UP000292282"/>
    </source>
</evidence>
<dbReference type="AlphaFoldDB" id="A0A4Q9LXW6"/>
<keyword evidence="1" id="KW-0472">Membrane</keyword>
<feature type="transmembrane region" description="Helical" evidence="1">
    <location>
        <begin position="121"/>
        <end position="141"/>
    </location>
</feature>
<feature type="transmembrane region" description="Helical" evidence="1">
    <location>
        <begin position="21"/>
        <end position="41"/>
    </location>
</feature>
<feature type="transmembrane region" description="Helical" evidence="1">
    <location>
        <begin position="153"/>
        <end position="179"/>
    </location>
</feature>
<feature type="transmembrane region" description="Helical" evidence="1">
    <location>
        <begin position="61"/>
        <end position="81"/>
    </location>
</feature>
<feature type="transmembrane region" description="Helical" evidence="1">
    <location>
        <begin position="217"/>
        <end position="240"/>
    </location>
</feature>
<evidence type="ECO:0000313" key="2">
    <source>
        <dbReference type="EMBL" id="TBU13226.1"/>
    </source>
</evidence>
<dbReference type="Proteomes" id="UP000292282">
    <property type="component" value="Unassembled WGS sequence"/>
</dbReference>
<keyword evidence="1" id="KW-1133">Transmembrane helix</keyword>
<sequence length="247" mass="29851">MSPKKERRIPRDIVSYRHLNIYDLFLKILADICLAVIEIFIPMYLYKIIYGLRAIDSNKIIFKYFILLLLFNCSFVFTLYSKSFESKHDLYYMIIFSFGFFSILAELFIHNLNITIIYELVWPFALLYVIFCFGNYFSICIKFNSCKFIRKEIPIITFIGYFYYLFIFILIDSFIYKFFLINIKILFVLKSIAYGIGMILCYVYLIRKNKFKVTLLLLLYHFTFLCAMEMNTLHYLYLYYNPLTDNN</sequence>
<evidence type="ECO:0000256" key="1">
    <source>
        <dbReference type="SAM" id="Phobius"/>
    </source>
</evidence>
<accession>A0A4Q9LXW6</accession>
<name>A0A4Q9LXW6_9MICR</name>
<comment type="caution">
    <text evidence="2">The sequence shown here is derived from an EMBL/GenBank/DDBJ whole genome shotgun (WGS) entry which is preliminary data.</text>
</comment>
<feature type="transmembrane region" description="Helical" evidence="1">
    <location>
        <begin position="185"/>
        <end position="205"/>
    </location>
</feature>
<proteinExistence type="predicted"/>
<dbReference type="EMBL" id="PITK01000497">
    <property type="protein sequence ID" value="TBU13226.1"/>
    <property type="molecule type" value="Genomic_DNA"/>
</dbReference>
<protein>
    <submittedName>
        <fullName evidence="2">Uncharacterized protein</fullName>
    </submittedName>
</protein>
<dbReference type="VEuPathDB" id="MicrosporidiaDB:CWI38_0497p0030"/>
<gene>
    <name evidence="2" type="ORF">CWI38_0497p0030</name>
</gene>
<keyword evidence="3" id="KW-1185">Reference proteome</keyword>
<feature type="transmembrane region" description="Helical" evidence="1">
    <location>
        <begin position="90"/>
        <end position="109"/>
    </location>
</feature>
<keyword evidence="1" id="KW-0812">Transmembrane</keyword>
<organism evidence="2 3">
    <name type="scientific">Hamiltosporidium tvaerminnensis</name>
    <dbReference type="NCBI Taxonomy" id="1176355"/>
    <lineage>
        <taxon>Eukaryota</taxon>
        <taxon>Fungi</taxon>
        <taxon>Fungi incertae sedis</taxon>
        <taxon>Microsporidia</taxon>
        <taxon>Dubosqiidae</taxon>
        <taxon>Hamiltosporidium</taxon>
    </lineage>
</organism>